<evidence type="ECO:0000313" key="1">
    <source>
        <dbReference type="EMBL" id="AZI41725.1"/>
    </source>
</evidence>
<organism evidence="1 2">
    <name type="scientific">Deinococcus psychrotolerans</name>
    <dbReference type="NCBI Taxonomy" id="2489213"/>
    <lineage>
        <taxon>Bacteria</taxon>
        <taxon>Thermotogati</taxon>
        <taxon>Deinococcota</taxon>
        <taxon>Deinococci</taxon>
        <taxon>Deinococcales</taxon>
        <taxon>Deinococcaceae</taxon>
        <taxon>Deinococcus</taxon>
    </lineage>
</organism>
<name>A0A3G8Y983_9DEIO</name>
<evidence type="ECO:0000313" key="2">
    <source>
        <dbReference type="Proteomes" id="UP000276417"/>
    </source>
</evidence>
<dbReference type="OrthoDB" id="72458at2"/>
<dbReference type="KEGG" id="dph:EHF33_02330"/>
<dbReference type="RefSeq" id="WP_124867520.1">
    <property type="nucleotide sequence ID" value="NZ_CP034183.1"/>
</dbReference>
<keyword evidence="2" id="KW-1185">Reference proteome</keyword>
<sequence>MKARFAFKAPKPRPAWWVLGGLLLAGTAIAAAVRTDPWPSSPVLTRLFALPASKSDVKQLAADLDLSAEQVQGLRQLTAGEARSAKLGEAVQSRAQAQQLNTELSAMRTEKDRKARMILGDKYAAFRIWIREWWARQVGQSRQAAELRQAAREAAQAAK</sequence>
<accession>A0A3G8Y983</accession>
<dbReference type="EMBL" id="CP034183">
    <property type="protein sequence ID" value="AZI41725.1"/>
    <property type="molecule type" value="Genomic_DNA"/>
</dbReference>
<protein>
    <submittedName>
        <fullName evidence="1">Uncharacterized protein</fullName>
    </submittedName>
</protein>
<dbReference type="AlphaFoldDB" id="A0A3G8Y983"/>
<proteinExistence type="predicted"/>
<dbReference type="Proteomes" id="UP000276417">
    <property type="component" value="Chromosome 1"/>
</dbReference>
<gene>
    <name evidence="1" type="ORF">EHF33_02330</name>
</gene>
<reference evidence="1 2" key="1">
    <citation type="submission" date="2018-11" db="EMBL/GenBank/DDBJ databases">
        <title>Deinococcus shelandsis sp. nov., isolated from South Shetland Islands soil of Antarctica.</title>
        <authorList>
            <person name="Tian J."/>
        </authorList>
    </citation>
    <scope>NUCLEOTIDE SEQUENCE [LARGE SCALE GENOMIC DNA]</scope>
    <source>
        <strain evidence="1 2">S14-83T</strain>
    </source>
</reference>